<dbReference type="AlphaFoldDB" id="A0A1I4BI89"/>
<dbReference type="EMBL" id="FOQY01000032">
    <property type="protein sequence ID" value="SFK68575.1"/>
    <property type="molecule type" value="Genomic_DNA"/>
</dbReference>
<dbReference type="Proteomes" id="UP000199111">
    <property type="component" value="Unassembled WGS sequence"/>
</dbReference>
<name>A0A1I4BI89_9ACTN</name>
<gene>
    <name evidence="1" type="ORF">SAMN05216275_13225</name>
</gene>
<keyword evidence="2" id="KW-1185">Reference proteome</keyword>
<protein>
    <submittedName>
        <fullName evidence="1">Uncharacterized protein</fullName>
    </submittedName>
</protein>
<proteinExistence type="predicted"/>
<organism evidence="1 2">
    <name type="scientific">Streptosporangium canum</name>
    <dbReference type="NCBI Taxonomy" id="324952"/>
    <lineage>
        <taxon>Bacteria</taxon>
        <taxon>Bacillati</taxon>
        <taxon>Actinomycetota</taxon>
        <taxon>Actinomycetes</taxon>
        <taxon>Streptosporangiales</taxon>
        <taxon>Streptosporangiaceae</taxon>
        <taxon>Streptosporangium</taxon>
    </lineage>
</organism>
<sequence length="44" mass="4596">MLAAFVEELAWGDPARHGRRGRGPSGSEVFGRRASGVLSDGAVL</sequence>
<accession>A0A1I4BI89</accession>
<evidence type="ECO:0000313" key="2">
    <source>
        <dbReference type="Proteomes" id="UP000199111"/>
    </source>
</evidence>
<reference evidence="2" key="1">
    <citation type="submission" date="2016-10" db="EMBL/GenBank/DDBJ databases">
        <authorList>
            <person name="Varghese N."/>
            <person name="Submissions S."/>
        </authorList>
    </citation>
    <scope>NUCLEOTIDE SEQUENCE [LARGE SCALE GENOMIC DNA]</scope>
    <source>
        <strain evidence="2">CGMCC 4.2126</strain>
    </source>
</reference>
<evidence type="ECO:0000313" key="1">
    <source>
        <dbReference type="EMBL" id="SFK68575.1"/>
    </source>
</evidence>